<dbReference type="PANTHER" id="PTHR42881">
    <property type="entry name" value="PROLYL ENDOPEPTIDASE"/>
    <property type="match status" value="1"/>
</dbReference>
<organism evidence="2 3">
    <name type="scientific">Parastrongyloides trichosuri</name>
    <name type="common">Possum-specific nematode worm</name>
    <dbReference type="NCBI Taxonomy" id="131310"/>
    <lineage>
        <taxon>Eukaryota</taxon>
        <taxon>Metazoa</taxon>
        <taxon>Ecdysozoa</taxon>
        <taxon>Nematoda</taxon>
        <taxon>Chromadorea</taxon>
        <taxon>Rhabditida</taxon>
        <taxon>Tylenchina</taxon>
        <taxon>Panagrolaimomorpha</taxon>
        <taxon>Strongyloidoidea</taxon>
        <taxon>Strongyloididae</taxon>
        <taxon>Parastrongyloides</taxon>
    </lineage>
</organism>
<dbReference type="Pfam" id="PF02897">
    <property type="entry name" value="Peptidase_S9_N"/>
    <property type="match status" value="1"/>
</dbReference>
<dbReference type="GO" id="GO:0070012">
    <property type="term" value="F:oligopeptidase activity"/>
    <property type="evidence" value="ECO:0007669"/>
    <property type="project" value="TreeGrafter"/>
</dbReference>
<dbReference type="GO" id="GO:0005829">
    <property type="term" value="C:cytosol"/>
    <property type="evidence" value="ECO:0007669"/>
    <property type="project" value="TreeGrafter"/>
</dbReference>
<dbReference type="Gene3D" id="2.130.10.120">
    <property type="entry name" value="Prolyl oligopeptidase, N-terminal domain"/>
    <property type="match status" value="1"/>
</dbReference>
<feature type="domain" description="Peptidase S9A N-terminal" evidence="1">
    <location>
        <begin position="9"/>
        <end position="217"/>
    </location>
</feature>
<dbReference type="InterPro" id="IPR051167">
    <property type="entry name" value="Prolyl_oligopep/macrocyclase"/>
</dbReference>
<proteinExistence type="predicted"/>
<dbReference type="InterPro" id="IPR023302">
    <property type="entry name" value="Pept_S9A_N"/>
</dbReference>
<accession>A0A0N4ZM75</accession>
<dbReference type="SUPFAM" id="SSF50993">
    <property type="entry name" value="Peptidase/esterase 'gauge' domain"/>
    <property type="match status" value="1"/>
</dbReference>
<dbReference type="PANTHER" id="PTHR42881:SF2">
    <property type="entry name" value="PROLYL ENDOPEPTIDASE"/>
    <property type="match status" value="1"/>
</dbReference>
<evidence type="ECO:0000313" key="2">
    <source>
        <dbReference type="Proteomes" id="UP000038045"/>
    </source>
</evidence>
<sequence>MIGGLKCVTETLRKSNIREKIKKTYTRYLDHETYGKYSKHGNYYYFFHNNGKQEHDVLKRVRRIGDKPETFIDVNKLSKNGLVGLENVEFSKDGSMIAYSLIINGSDWTTIKFKKADGTDLPDVLKNVKFSEVKFVFGTKGCIYGTYPKHGKIDENHSLYYHKMGTQQNNDFVLVEDKESRDSMISSQVSEDEKYLIVYYGEGEYSRVSYYNISNINEFSTKIHPIPIFNKADA</sequence>
<reference evidence="3" key="1">
    <citation type="submission" date="2017-02" db="UniProtKB">
        <authorList>
            <consortium name="WormBaseParasite"/>
        </authorList>
    </citation>
    <scope>IDENTIFICATION</scope>
</reference>
<evidence type="ECO:0000313" key="3">
    <source>
        <dbReference type="WBParaSite" id="PTRK_0000963300.1"/>
    </source>
</evidence>
<dbReference type="GO" id="GO:0004252">
    <property type="term" value="F:serine-type endopeptidase activity"/>
    <property type="evidence" value="ECO:0007669"/>
    <property type="project" value="InterPro"/>
</dbReference>
<evidence type="ECO:0000259" key="1">
    <source>
        <dbReference type="Pfam" id="PF02897"/>
    </source>
</evidence>
<protein>
    <submittedName>
        <fullName evidence="3">Peptidase_S9_N domain-containing protein</fullName>
    </submittedName>
</protein>
<name>A0A0N4ZM75_PARTI</name>
<dbReference type="AlphaFoldDB" id="A0A0N4ZM75"/>
<dbReference type="WBParaSite" id="PTRK_0000963300.1">
    <property type="protein sequence ID" value="PTRK_0000963300.1"/>
    <property type="gene ID" value="PTRK_0000963300"/>
</dbReference>
<dbReference type="STRING" id="131310.A0A0N4ZM75"/>
<keyword evidence="2" id="KW-1185">Reference proteome</keyword>
<dbReference type="Proteomes" id="UP000038045">
    <property type="component" value="Unplaced"/>
</dbReference>